<protein>
    <submittedName>
        <fullName evidence="3">Unannotated protein</fullName>
    </submittedName>
</protein>
<keyword evidence="2" id="KW-0808">Transferase</keyword>
<dbReference type="PROSITE" id="PS01066">
    <property type="entry name" value="UPP_SYNTHASE"/>
    <property type="match status" value="1"/>
</dbReference>
<dbReference type="CDD" id="cd00475">
    <property type="entry name" value="Cis_IPPS"/>
    <property type="match status" value="1"/>
</dbReference>
<dbReference type="Pfam" id="PF01255">
    <property type="entry name" value="Prenyltransf"/>
    <property type="match status" value="1"/>
</dbReference>
<evidence type="ECO:0000256" key="1">
    <source>
        <dbReference type="ARBA" id="ARBA00001946"/>
    </source>
</evidence>
<evidence type="ECO:0000313" key="4">
    <source>
        <dbReference type="EMBL" id="CAB4763626.1"/>
    </source>
</evidence>
<dbReference type="EMBL" id="CAFAAL010000007">
    <property type="protein sequence ID" value="CAB4793140.1"/>
    <property type="molecule type" value="Genomic_DNA"/>
</dbReference>
<dbReference type="GO" id="GO:0016094">
    <property type="term" value="P:polyprenol biosynthetic process"/>
    <property type="evidence" value="ECO:0007669"/>
    <property type="project" value="TreeGrafter"/>
</dbReference>
<dbReference type="EMBL" id="CAEZYH010000006">
    <property type="protein sequence ID" value="CAB4709650.1"/>
    <property type="molecule type" value="Genomic_DNA"/>
</dbReference>
<evidence type="ECO:0000256" key="2">
    <source>
        <dbReference type="ARBA" id="ARBA00022679"/>
    </source>
</evidence>
<dbReference type="PANTHER" id="PTHR10291:SF0">
    <property type="entry name" value="DEHYDRODOLICHYL DIPHOSPHATE SYNTHASE 2"/>
    <property type="match status" value="1"/>
</dbReference>
<dbReference type="AlphaFoldDB" id="A0A6J6QD16"/>
<accession>A0A6J6QD16</accession>
<organism evidence="3">
    <name type="scientific">freshwater metagenome</name>
    <dbReference type="NCBI Taxonomy" id="449393"/>
    <lineage>
        <taxon>unclassified sequences</taxon>
        <taxon>metagenomes</taxon>
        <taxon>ecological metagenomes</taxon>
    </lineage>
</organism>
<evidence type="ECO:0000313" key="3">
    <source>
        <dbReference type="EMBL" id="CAB4709650.1"/>
    </source>
</evidence>
<comment type="cofactor">
    <cofactor evidence="1">
        <name>Mg(2+)</name>
        <dbReference type="ChEBI" id="CHEBI:18420"/>
    </cofactor>
</comment>
<sequence length="250" mass="27938">MITLLDDPCCAVVTTTVKNVHVACIMDGNGRWAQRRGLPRTAGHTAGEENLAAVVRASVARNIDYLTVFGFSTENWVRPRGEVRHILGLHKKLFGRIAELNDLNVKVQWVGRPFDDPTARTPRYVQRAIRKAISDTAGNTGMTMTVAFDYGSRTEIAHAARRLISAHQVPSVFNMSNQMYLRDMPEVDVLVRTSGETRISNFLLWQAVGAPSYFTDNTWPEFSAEDLDLALQLAQQFKTNESAYTAPRPN</sequence>
<dbReference type="EMBL" id="CAFBMF010000007">
    <property type="protein sequence ID" value="CAB4889403.1"/>
    <property type="molecule type" value="Genomic_DNA"/>
</dbReference>
<evidence type="ECO:0000313" key="8">
    <source>
        <dbReference type="EMBL" id="CAB5021553.1"/>
    </source>
</evidence>
<evidence type="ECO:0000313" key="6">
    <source>
        <dbReference type="EMBL" id="CAB4856267.1"/>
    </source>
</evidence>
<evidence type="ECO:0000313" key="5">
    <source>
        <dbReference type="EMBL" id="CAB4793140.1"/>
    </source>
</evidence>
<dbReference type="GO" id="GO:0045547">
    <property type="term" value="F:ditrans,polycis-polyprenyl diphosphate synthase [(2E,6E)-farnesyl diphosphate specific] activity"/>
    <property type="evidence" value="ECO:0007669"/>
    <property type="project" value="TreeGrafter"/>
</dbReference>
<reference evidence="3" key="1">
    <citation type="submission" date="2020-05" db="EMBL/GenBank/DDBJ databases">
        <authorList>
            <person name="Chiriac C."/>
            <person name="Salcher M."/>
            <person name="Ghai R."/>
            <person name="Kavagutti S V."/>
        </authorList>
    </citation>
    <scope>NUCLEOTIDE SEQUENCE</scope>
</reference>
<dbReference type="PANTHER" id="PTHR10291">
    <property type="entry name" value="DEHYDRODOLICHYL DIPHOSPHATE SYNTHASE FAMILY MEMBER"/>
    <property type="match status" value="1"/>
</dbReference>
<dbReference type="EMBL" id="CAFBPS010000011">
    <property type="protein sequence ID" value="CAB5021553.1"/>
    <property type="molecule type" value="Genomic_DNA"/>
</dbReference>
<name>A0A6J6QD16_9ZZZZ</name>
<dbReference type="SUPFAM" id="SSF64005">
    <property type="entry name" value="Undecaprenyl diphosphate synthase"/>
    <property type="match status" value="1"/>
</dbReference>
<dbReference type="InterPro" id="IPR001441">
    <property type="entry name" value="UPP_synth-like"/>
</dbReference>
<gene>
    <name evidence="3" type="ORF">UFOPK2658_00323</name>
    <name evidence="4" type="ORF">UFOPK2880_00274</name>
    <name evidence="5" type="ORF">UFOPK3004_00169</name>
    <name evidence="6" type="ORF">UFOPK3304_00163</name>
    <name evidence="7" type="ORF">UFOPK3494_00215</name>
    <name evidence="8" type="ORF">UFOPK4134_00310</name>
</gene>
<dbReference type="EMBL" id="CAFBLJ010000004">
    <property type="protein sequence ID" value="CAB4856267.1"/>
    <property type="molecule type" value="Genomic_DNA"/>
</dbReference>
<dbReference type="HAMAP" id="MF_01139">
    <property type="entry name" value="ISPT"/>
    <property type="match status" value="1"/>
</dbReference>
<evidence type="ECO:0000313" key="7">
    <source>
        <dbReference type="EMBL" id="CAB4889403.1"/>
    </source>
</evidence>
<dbReference type="InterPro" id="IPR018520">
    <property type="entry name" value="UPP_synth-like_CS"/>
</dbReference>
<dbReference type="EMBL" id="CAEZZP010000009">
    <property type="protein sequence ID" value="CAB4763626.1"/>
    <property type="molecule type" value="Genomic_DNA"/>
</dbReference>
<dbReference type="InterPro" id="IPR036424">
    <property type="entry name" value="UPP_synth-like_sf"/>
</dbReference>
<dbReference type="Gene3D" id="3.40.1180.10">
    <property type="entry name" value="Decaprenyl diphosphate synthase-like"/>
    <property type="match status" value="1"/>
</dbReference>
<dbReference type="NCBIfam" id="TIGR00055">
    <property type="entry name" value="uppS"/>
    <property type="match status" value="1"/>
</dbReference>
<proteinExistence type="inferred from homology"/>